<proteinExistence type="predicted"/>
<evidence type="ECO:0000313" key="3">
    <source>
        <dbReference type="Proteomes" id="UP001055439"/>
    </source>
</evidence>
<dbReference type="EMBL" id="CP097508">
    <property type="protein sequence ID" value="URE11580.1"/>
    <property type="molecule type" value="Genomic_DNA"/>
</dbReference>
<evidence type="ECO:0000313" key="2">
    <source>
        <dbReference type="EMBL" id="URE11580.1"/>
    </source>
</evidence>
<feature type="transmembrane region" description="Helical" evidence="1">
    <location>
        <begin position="12"/>
        <end position="30"/>
    </location>
</feature>
<reference evidence="2" key="1">
    <citation type="submission" date="2022-05" db="EMBL/GenBank/DDBJ databases">
        <title>The Musa troglodytarum L. genome provides insights into the mechanism of non-climacteric behaviour and enrichment of carotenoids.</title>
        <authorList>
            <person name="Wang J."/>
        </authorList>
    </citation>
    <scope>NUCLEOTIDE SEQUENCE</scope>
    <source>
        <tissue evidence="2">Leaf</tissue>
    </source>
</reference>
<feature type="transmembrane region" description="Helical" evidence="1">
    <location>
        <begin position="36"/>
        <end position="61"/>
    </location>
</feature>
<dbReference type="AlphaFoldDB" id="A0A9E7GBX9"/>
<evidence type="ECO:0000256" key="1">
    <source>
        <dbReference type="SAM" id="Phobius"/>
    </source>
</evidence>
<keyword evidence="1" id="KW-1133">Transmembrane helix</keyword>
<keyword evidence="3" id="KW-1185">Reference proteome</keyword>
<name>A0A9E7GBX9_9LILI</name>
<gene>
    <name evidence="2" type="ORF">MUK42_03749</name>
</gene>
<dbReference type="Proteomes" id="UP001055439">
    <property type="component" value="Chromosome 6"/>
</dbReference>
<keyword evidence="1" id="KW-0472">Membrane</keyword>
<organism evidence="2 3">
    <name type="scientific">Musa troglodytarum</name>
    <name type="common">fe'i banana</name>
    <dbReference type="NCBI Taxonomy" id="320322"/>
    <lineage>
        <taxon>Eukaryota</taxon>
        <taxon>Viridiplantae</taxon>
        <taxon>Streptophyta</taxon>
        <taxon>Embryophyta</taxon>
        <taxon>Tracheophyta</taxon>
        <taxon>Spermatophyta</taxon>
        <taxon>Magnoliopsida</taxon>
        <taxon>Liliopsida</taxon>
        <taxon>Zingiberales</taxon>
        <taxon>Musaceae</taxon>
        <taxon>Musa</taxon>
    </lineage>
</organism>
<keyword evidence="1" id="KW-0812">Transmembrane</keyword>
<accession>A0A9E7GBX9</accession>
<sequence>MQVGRARSRTELLVLYFVGCFTVCGSRPWMEAAFPGPTFCGASFCSISFPLFFFFVFSFLLGPTPLLWGKVDEAGEGGWPATHNVIVVGIMAFKVVQKFKRRK</sequence>
<protein>
    <submittedName>
        <fullName evidence="2">Uncharacterized protein</fullName>
    </submittedName>
</protein>